<evidence type="ECO:0000313" key="2">
    <source>
        <dbReference type="EMBL" id="MCX2524106.1"/>
    </source>
</evidence>
<feature type="transmembrane region" description="Helical" evidence="1">
    <location>
        <begin position="6"/>
        <end position="27"/>
    </location>
</feature>
<keyword evidence="3" id="KW-1185">Reference proteome</keyword>
<dbReference type="InterPro" id="IPR003474">
    <property type="entry name" value="Glcn_transporter"/>
</dbReference>
<dbReference type="Proteomes" id="UP001165678">
    <property type="component" value="Unassembled WGS sequence"/>
</dbReference>
<dbReference type="PANTHER" id="PTHR30354">
    <property type="entry name" value="GNT FAMILY GLUCONATE TRANSPORTER"/>
    <property type="match status" value="1"/>
</dbReference>
<feature type="transmembrane region" description="Helical" evidence="1">
    <location>
        <begin position="317"/>
        <end position="334"/>
    </location>
</feature>
<evidence type="ECO:0000313" key="3">
    <source>
        <dbReference type="Proteomes" id="UP001165678"/>
    </source>
</evidence>
<dbReference type="GO" id="GO:0015128">
    <property type="term" value="F:gluconate transmembrane transporter activity"/>
    <property type="evidence" value="ECO:0007669"/>
    <property type="project" value="InterPro"/>
</dbReference>
<dbReference type="Pfam" id="PF02447">
    <property type="entry name" value="GntP_permease"/>
    <property type="match status" value="1"/>
</dbReference>
<feature type="transmembrane region" description="Helical" evidence="1">
    <location>
        <begin position="34"/>
        <end position="51"/>
    </location>
</feature>
<keyword evidence="1" id="KW-0812">Transmembrane</keyword>
<feature type="transmembrane region" description="Helical" evidence="1">
    <location>
        <begin position="433"/>
        <end position="458"/>
    </location>
</feature>
<reference evidence="2" key="1">
    <citation type="submission" date="2022-11" db="EMBL/GenBank/DDBJ databases">
        <title>Larsenimonas rhizosphaerae sp. nov., isolated from a tidal mudflat.</title>
        <authorList>
            <person name="Lee S.D."/>
            <person name="Kim I.S."/>
        </authorList>
    </citation>
    <scope>NUCLEOTIDE SEQUENCE</scope>
    <source>
        <strain evidence="2">GH2-1</strain>
    </source>
</reference>
<dbReference type="NCBIfam" id="TIGR00791">
    <property type="entry name" value="gntP"/>
    <property type="match status" value="1"/>
</dbReference>
<protein>
    <submittedName>
        <fullName evidence="2">Gluconate:H+ symporter</fullName>
    </submittedName>
</protein>
<gene>
    <name evidence="2" type="ORF">OQ287_07630</name>
</gene>
<feature type="transmembrane region" description="Helical" evidence="1">
    <location>
        <begin position="393"/>
        <end position="412"/>
    </location>
</feature>
<dbReference type="PANTHER" id="PTHR30354:SF11">
    <property type="entry name" value="PERMEASE"/>
    <property type="match status" value="1"/>
</dbReference>
<proteinExistence type="predicted"/>
<organism evidence="2 3">
    <name type="scientific">Larsenimonas rhizosphaerae</name>
    <dbReference type="NCBI Taxonomy" id="2944682"/>
    <lineage>
        <taxon>Bacteria</taxon>
        <taxon>Pseudomonadati</taxon>
        <taxon>Pseudomonadota</taxon>
        <taxon>Gammaproteobacteria</taxon>
        <taxon>Oceanospirillales</taxon>
        <taxon>Halomonadaceae</taxon>
        <taxon>Larsenimonas</taxon>
    </lineage>
</organism>
<feature type="transmembrane region" description="Helical" evidence="1">
    <location>
        <begin position="346"/>
        <end position="368"/>
    </location>
</feature>
<feature type="transmembrane region" description="Helical" evidence="1">
    <location>
        <begin position="175"/>
        <end position="204"/>
    </location>
</feature>
<accession>A0AA42CUL3</accession>
<keyword evidence="1" id="KW-1133">Transmembrane helix</keyword>
<name>A0AA42CUL3_9GAMM</name>
<sequence length="459" mass="47558">MIESTAAGPQVIIGLGIAIFVMIFLVLKTRVHALLALIIAASLAGIIGGMPPNEVVSTITTGFGKTLSTIGLVIGFGVMMGRILEVSGAGQRMAYAILRLLGKNKEEGAMALTGYIVSIPIFCDSAFVILHPLVRALARNSGKSVIGLGIALASGLSVTHSAVPPTPGPLGVAGIFGVDIGLMIAWGVVITAPALLAMVIYAHIMGPKIEAMLARQPGGFDPEGHQDALTMKEESELPALWLSCLPIGLPILLIFLNTLTAALAGKESTNLLVQLVGFFGNPVIAVGIGVLIAVYGLMPKTPKDEVFQHLEKGVETAGIILLVTGAGGALGAVLRASGAGDYIGEYVASMGIQPLLIPFIIATLVRFIQGSGTVSMITGASISAPILANMPEVNMVLAAQAACIGGIFFSYFNDSYFWVVNRLLGVKSTRHQLLVLSVPTTIGWAVSLVMLLTANAVMS</sequence>
<feature type="transmembrane region" description="Helical" evidence="1">
    <location>
        <begin position="271"/>
        <end position="297"/>
    </location>
</feature>
<feature type="transmembrane region" description="Helical" evidence="1">
    <location>
        <begin position="239"/>
        <end position="259"/>
    </location>
</feature>
<dbReference type="RefSeq" id="WP_250934992.1">
    <property type="nucleotide sequence ID" value="NZ_JAMLJK010000001.1"/>
</dbReference>
<dbReference type="PIRSF" id="PIRSF002746">
    <property type="entry name" value="Gluconate_transporter"/>
    <property type="match status" value="1"/>
</dbReference>
<feature type="transmembrane region" description="Helical" evidence="1">
    <location>
        <begin position="145"/>
        <end position="163"/>
    </location>
</feature>
<evidence type="ECO:0000256" key="1">
    <source>
        <dbReference type="SAM" id="Phobius"/>
    </source>
</evidence>
<feature type="transmembrane region" description="Helical" evidence="1">
    <location>
        <begin position="109"/>
        <end position="133"/>
    </location>
</feature>
<dbReference type="EMBL" id="JAPIVE010000002">
    <property type="protein sequence ID" value="MCX2524106.1"/>
    <property type="molecule type" value="Genomic_DNA"/>
</dbReference>
<comment type="caution">
    <text evidence="2">The sequence shown here is derived from an EMBL/GenBank/DDBJ whole genome shotgun (WGS) entry which is preliminary data.</text>
</comment>
<feature type="transmembrane region" description="Helical" evidence="1">
    <location>
        <begin position="63"/>
        <end position="84"/>
    </location>
</feature>
<dbReference type="AlphaFoldDB" id="A0AA42CUL3"/>
<keyword evidence="1" id="KW-0472">Membrane</keyword>
<dbReference type="GO" id="GO:0005886">
    <property type="term" value="C:plasma membrane"/>
    <property type="evidence" value="ECO:0007669"/>
    <property type="project" value="TreeGrafter"/>
</dbReference>